<dbReference type="SUPFAM" id="SSF48371">
    <property type="entry name" value="ARM repeat"/>
    <property type="match status" value="1"/>
</dbReference>
<dbReference type="GeneID" id="94829582"/>
<protein>
    <submittedName>
        <fullName evidence="1">Uncharacterized protein</fullName>
    </submittedName>
</protein>
<organism evidence="1 2">
    <name type="scientific">Tritrichomonas foetus</name>
    <dbReference type="NCBI Taxonomy" id="1144522"/>
    <lineage>
        <taxon>Eukaryota</taxon>
        <taxon>Metamonada</taxon>
        <taxon>Parabasalia</taxon>
        <taxon>Tritrichomonadida</taxon>
        <taxon>Tritrichomonadidae</taxon>
        <taxon>Tritrichomonas</taxon>
    </lineage>
</organism>
<dbReference type="VEuPathDB" id="TrichDB:TRFO_09452"/>
<dbReference type="Gene3D" id="1.25.10.10">
    <property type="entry name" value="Leucine-rich Repeat Variant"/>
    <property type="match status" value="1"/>
</dbReference>
<name>A0A1J4JGL9_9EUKA</name>
<dbReference type="InterPro" id="IPR011989">
    <property type="entry name" value="ARM-like"/>
</dbReference>
<dbReference type="RefSeq" id="XP_068350584.1">
    <property type="nucleotide sequence ID" value="XM_068494878.1"/>
</dbReference>
<evidence type="ECO:0000313" key="1">
    <source>
        <dbReference type="EMBL" id="OHS97447.1"/>
    </source>
</evidence>
<dbReference type="InterPro" id="IPR016024">
    <property type="entry name" value="ARM-type_fold"/>
</dbReference>
<dbReference type="AlphaFoldDB" id="A0A1J4JGL9"/>
<comment type="caution">
    <text evidence="1">The sequence shown here is derived from an EMBL/GenBank/DDBJ whole genome shotgun (WGS) entry which is preliminary data.</text>
</comment>
<proteinExistence type="predicted"/>
<accession>A0A1J4JGL9</accession>
<sequence>MALTLTRKQGVLPLHNKDNFDLSKYHERFEQERSQRTLQLRRISIGHQIFLLPRQTRRWTCSTNSNSLQTLATPENVFIALQSVLNSTSSGQEILSLEKLEMTDFNFTINEVNENHFNIQNSSFESKVAFLQSLSELAQAYLHHISEHEEICELLCDFLSNCIYDDNISSNSAGPRTQMLFLVDLALNITSLFFAAASEKIKTMYADNLAFSLNGLIETFSMNQKITFSIIQLIQTFAENSTYARNSITCVGVHSTLLEIAKTSTDPDLTEICLYAILAIYTSSWEHANFEEIDATVIEDTICPLFEILTSKNDITINVHNICIIIQIFTALTVARPSIIDVLYSKGICQLAAEFLSNPSLCKAAIHLLARTVISNSSIENGFLSPNLLSTMMQLLNNPDVIPDVYYFFSMVIESVPNIVKNFFSLDFIKATLEMCQNAPLEVKKESIYFVATYVIFASSEELHQLLNDEMISLFDEMLCSGVDSIALRTVDALLNIILKLSQEQNFQEIISHFAEYEIYDHLLNLVEHDHDILSKHAASLSFKIESLMGQ</sequence>
<dbReference type="Proteomes" id="UP000179807">
    <property type="component" value="Unassembled WGS sequence"/>
</dbReference>
<reference evidence="1" key="1">
    <citation type="submission" date="2016-10" db="EMBL/GenBank/DDBJ databases">
        <authorList>
            <person name="Benchimol M."/>
            <person name="Almeida L.G."/>
            <person name="Vasconcelos A.T."/>
            <person name="Perreira-Neves A."/>
            <person name="Rosa I.A."/>
            <person name="Tasca T."/>
            <person name="Bogo M.R."/>
            <person name="de Souza W."/>
        </authorList>
    </citation>
    <scope>NUCLEOTIDE SEQUENCE [LARGE SCALE GENOMIC DNA]</scope>
    <source>
        <strain evidence="1">K</strain>
    </source>
</reference>
<gene>
    <name evidence="1" type="ORF">TRFO_09452</name>
</gene>
<evidence type="ECO:0000313" key="2">
    <source>
        <dbReference type="Proteomes" id="UP000179807"/>
    </source>
</evidence>
<dbReference type="EMBL" id="MLAK01001115">
    <property type="protein sequence ID" value="OHS97447.1"/>
    <property type="molecule type" value="Genomic_DNA"/>
</dbReference>
<keyword evidence="2" id="KW-1185">Reference proteome</keyword>